<organism evidence="1 2">
    <name type="scientific">Methanosarcina mazei Tuc01</name>
    <dbReference type="NCBI Taxonomy" id="1236903"/>
    <lineage>
        <taxon>Archaea</taxon>
        <taxon>Methanobacteriati</taxon>
        <taxon>Methanobacteriota</taxon>
        <taxon>Stenosarchaea group</taxon>
        <taxon>Methanomicrobia</taxon>
        <taxon>Methanosarcinales</taxon>
        <taxon>Methanosarcinaceae</taxon>
        <taxon>Methanosarcina</taxon>
    </lineage>
</organism>
<reference evidence="1 2" key="1">
    <citation type="journal article" date="2013" name="Genome Announc.">
        <title>Complete Genome of a Methanosarcina mazei Strain Isolated from Sediment Samples from an Amazonian Flooded Area.</title>
        <authorList>
            <person name="Assis das Gracas D."/>
            <person name="Thiago Juca Ramos R."/>
            <person name="Vieira Araujo A.C."/>
            <person name="Zahlouth R."/>
            <person name="Ribeiro Carneiro A."/>
            <person name="Souza Lopes T."/>
            <person name="Azevedo Barauna R."/>
            <person name="Azevedo V."/>
            <person name="Cruz Schneider M.P."/>
            <person name="Pellizari V.H."/>
            <person name="Silva A."/>
        </authorList>
    </citation>
    <scope>NUCLEOTIDE SEQUENCE [LARGE SCALE GENOMIC DNA]</scope>
    <source>
        <strain evidence="1 2">Tuc01</strain>
    </source>
</reference>
<dbReference type="Proteomes" id="UP000011718">
    <property type="component" value="Chromosome"/>
</dbReference>
<accession>M1P5S8</accession>
<dbReference type="AlphaFoldDB" id="M1P5S8"/>
<name>M1P5S8_METMZ</name>
<proteinExistence type="predicted"/>
<evidence type="ECO:0000313" key="2">
    <source>
        <dbReference type="Proteomes" id="UP000011718"/>
    </source>
</evidence>
<dbReference type="BioCyc" id="MMAZ1236903:G139K-300-MONOMER"/>
<evidence type="ECO:0000313" key="1">
    <source>
        <dbReference type="EMBL" id="AGF95752.1"/>
    </source>
</evidence>
<gene>
    <name evidence="1" type="ORF">MmTuc01_0303</name>
</gene>
<protein>
    <submittedName>
        <fullName evidence="1">Uncharacterized protein</fullName>
    </submittedName>
</protein>
<sequence>MERVSVRGLQRSPSPAARIIAFIELKKILSVFFSFFHAVFRPIKTVSVLR</sequence>
<dbReference type="HOGENOM" id="CLU_3113080_0_0_2"/>
<dbReference type="EMBL" id="CP004144">
    <property type="protein sequence ID" value="AGF95752.1"/>
    <property type="molecule type" value="Genomic_DNA"/>
</dbReference>
<dbReference type="KEGG" id="mmaz:MmTuc01_0303"/>